<evidence type="ECO:0000259" key="1">
    <source>
        <dbReference type="Pfam" id="PF25019"/>
    </source>
</evidence>
<dbReference type="InterPro" id="IPR056789">
    <property type="entry name" value="LRR_R13L1-DRL21"/>
</dbReference>
<gene>
    <name evidence="2" type="ORF">LUZ61_009348</name>
</gene>
<accession>A0AAD6EYK1</accession>
<dbReference type="SUPFAM" id="SSF52058">
    <property type="entry name" value="L domain-like"/>
    <property type="match status" value="1"/>
</dbReference>
<name>A0AAD6EYK1_9POAL</name>
<evidence type="ECO:0000313" key="3">
    <source>
        <dbReference type="Proteomes" id="UP001210211"/>
    </source>
</evidence>
<comment type="caution">
    <text evidence="2">The sequence shown here is derived from an EMBL/GenBank/DDBJ whole genome shotgun (WGS) entry which is preliminary data.</text>
</comment>
<reference evidence="2 3" key="1">
    <citation type="journal article" date="2022" name="Cell">
        <title>Repeat-based holocentromeres influence genome architecture and karyotype evolution.</title>
        <authorList>
            <person name="Hofstatter P.G."/>
            <person name="Thangavel G."/>
            <person name="Lux T."/>
            <person name="Neumann P."/>
            <person name="Vondrak T."/>
            <person name="Novak P."/>
            <person name="Zhang M."/>
            <person name="Costa L."/>
            <person name="Castellani M."/>
            <person name="Scott A."/>
            <person name="Toegelov H."/>
            <person name="Fuchs J."/>
            <person name="Mata-Sucre Y."/>
            <person name="Dias Y."/>
            <person name="Vanzela A.L.L."/>
            <person name="Huettel B."/>
            <person name="Almeida C.C.S."/>
            <person name="Simkova H."/>
            <person name="Souza G."/>
            <person name="Pedrosa-Harand A."/>
            <person name="Macas J."/>
            <person name="Mayer K.F.X."/>
            <person name="Houben A."/>
            <person name="Marques A."/>
        </authorList>
    </citation>
    <scope>NUCLEOTIDE SEQUENCE [LARGE SCALE GENOMIC DNA]</scope>
    <source>
        <strain evidence="2">RhyTen1mFocal</strain>
    </source>
</reference>
<dbReference type="AlphaFoldDB" id="A0AAD6EYK1"/>
<dbReference type="PANTHER" id="PTHR47186:SF3">
    <property type="entry name" value="OS09G0267800 PROTEIN"/>
    <property type="match status" value="1"/>
</dbReference>
<proteinExistence type="predicted"/>
<sequence length="401" mass="45818">MTNLQELKEFCIEKSKGHRISELRDMNGIRGHLLLTNLQNVTSKEEAAKCQLHRKKYLTSIELEFRPINYDVEEVLEALKPPSSVEILIIKGYLTAVDSLPGWMLSTQNRFSNLKRIEVIHFILYTLPAFGELPSLEFLSFEKISKLEKVHDEFYGGSDVAFPSLKELRFCLMDSWRTWSDAPAEKKSFPLLKKFTLDSCGELIEIPNLVTTPVIEFVLSSCLPSTLLFLTKLKKLTVVSCDKISSLPEFGLPQNLTELYITDCSDELVRQCQREPEGDDWWKISHIPHRFCLSRRIEFPPKSIAAPVSSSPPLIPIKEFCRYQIAEITQEVHQFLKLPSPLSLLFADIADAPLKIKGRAPIHPATVCKPDNNLSQDILEEIYFGCYDNLEHIHNVSIIED</sequence>
<dbReference type="InterPro" id="IPR032675">
    <property type="entry name" value="LRR_dom_sf"/>
</dbReference>
<keyword evidence="3" id="KW-1185">Reference proteome</keyword>
<evidence type="ECO:0000313" key="2">
    <source>
        <dbReference type="EMBL" id="KAJ3705643.1"/>
    </source>
</evidence>
<protein>
    <recommendedName>
        <fullName evidence="1">R13L1/DRL21-like LRR repeat region domain-containing protein</fullName>
    </recommendedName>
</protein>
<feature type="domain" description="R13L1/DRL21-like LRR repeat region" evidence="1">
    <location>
        <begin position="20"/>
        <end position="143"/>
    </location>
</feature>
<dbReference type="EMBL" id="JAMRDG010000001">
    <property type="protein sequence ID" value="KAJ3705643.1"/>
    <property type="molecule type" value="Genomic_DNA"/>
</dbReference>
<dbReference type="PANTHER" id="PTHR47186">
    <property type="entry name" value="LEUCINE-RICH REPEAT-CONTAINING PROTEIN 57"/>
    <property type="match status" value="1"/>
</dbReference>
<dbReference type="Gene3D" id="3.80.10.10">
    <property type="entry name" value="Ribonuclease Inhibitor"/>
    <property type="match status" value="1"/>
</dbReference>
<dbReference type="Pfam" id="PF25019">
    <property type="entry name" value="LRR_R13L1-DRL21"/>
    <property type="match status" value="1"/>
</dbReference>
<organism evidence="2 3">
    <name type="scientific">Rhynchospora tenuis</name>
    <dbReference type="NCBI Taxonomy" id="198213"/>
    <lineage>
        <taxon>Eukaryota</taxon>
        <taxon>Viridiplantae</taxon>
        <taxon>Streptophyta</taxon>
        <taxon>Embryophyta</taxon>
        <taxon>Tracheophyta</taxon>
        <taxon>Spermatophyta</taxon>
        <taxon>Magnoliopsida</taxon>
        <taxon>Liliopsida</taxon>
        <taxon>Poales</taxon>
        <taxon>Cyperaceae</taxon>
        <taxon>Cyperoideae</taxon>
        <taxon>Rhynchosporeae</taxon>
        <taxon>Rhynchospora</taxon>
    </lineage>
</organism>
<dbReference type="Proteomes" id="UP001210211">
    <property type="component" value="Unassembled WGS sequence"/>
</dbReference>